<evidence type="ECO:0000259" key="8">
    <source>
        <dbReference type="Pfam" id="PF07992"/>
    </source>
</evidence>
<dbReference type="InterPro" id="IPR036921">
    <property type="entry name" value="PurM-like_N_sf"/>
</dbReference>
<name>A0A1M4ZP16_9GAMM</name>
<keyword evidence="4" id="KW-0067">ATP-binding</keyword>
<dbReference type="Pfam" id="PF00586">
    <property type="entry name" value="AIRS"/>
    <property type="match status" value="1"/>
</dbReference>
<keyword evidence="3 9" id="KW-0418">Kinase</keyword>
<dbReference type="PANTHER" id="PTHR10256">
    <property type="entry name" value="SELENIDE, WATER DIKINASE"/>
    <property type="match status" value="1"/>
</dbReference>
<evidence type="ECO:0000256" key="3">
    <source>
        <dbReference type="ARBA" id="ARBA00022777"/>
    </source>
</evidence>
<feature type="domain" description="PurM-like N-terminal" evidence="6">
    <location>
        <begin position="437"/>
        <end position="546"/>
    </location>
</feature>
<keyword evidence="5" id="KW-0711">Selenium</keyword>
<dbReference type="NCBIfam" id="TIGR00476">
    <property type="entry name" value="selD"/>
    <property type="match status" value="1"/>
</dbReference>
<protein>
    <submittedName>
        <fullName evidence="9">Selenide, water dikinase</fullName>
    </submittedName>
</protein>
<dbReference type="GO" id="GO:0005524">
    <property type="term" value="F:ATP binding"/>
    <property type="evidence" value="ECO:0007669"/>
    <property type="project" value="UniProtKB-KW"/>
</dbReference>
<dbReference type="SUPFAM" id="SSF56042">
    <property type="entry name" value="PurM C-terminal domain-like"/>
    <property type="match status" value="1"/>
</dbReference>
<dbReference type="GO" id="GO:0005737">
    <property type="term" value="C:cytoplasm"/>
    <property type="evidence" value="ECO:0007669"/>
    <property type="project" value="TreeGrafter"/>
</dbReference>
<evidence type="ECO:0000313" key="10">
    <source>
        <dbReference type="Proteomes" id="UP000184170"/>
    </source>
</evidence>
<dbReference type="InterPro" id="IPR016188">
    <property type="entry name" value="PurM-like_N"/>
</dbReference>
<reference evidence="10" key="1">
    <citation type="submission" date="2016-11" db="EMBL/GenBank/DDBJ databases">
        <authorList>
            <person name="Varghese N."/>
            <person name="Submissions S."/>
        </authorList>
    </citation>
    <scope>NUCLEOTIDE SEQUENCE [LARGE SCALE GENOMIC DNA]</scope>
    <source>
        <strain evidence="10">CGMCC 1.7063</strain>
    </source>
</reference>
<dbReference type="Proteomes" id="UP000184170">
    <property type="component" value="Unassembled WGS sequence"/>
</dbReference>
<feature type="domain" description="PurM-like C-terminal" evidence="7">
    <location>
        <begin position="560"/>
        <end position="736"/>
    </location>
</feature>
<dbReference type="InterPro" id="IPR004536">
    <property type="entry name" value="SPS/SelD"/>
</dbReference>
<accession>A0A1M4ZP16</accession>
<dbReference type="STRING" id="494016.SAMN04487965_1605"/>
<evidence type="ECO:0000259" key="7">
    <source>
        <dbReference type="Pfam" id="PF02769"/>
    </source>
</evidence>
<gene>
    <name evidence="9" type="ORF">SAMN04487965_1605</name>
</gene>
<dbReference type="Pfam" id="PF07992">
    <property type="entry name" value="Pyr_redox_2"/>
    <property type="match status" value="1"/>
</dbReference>
<keyword evidence="1" id="KW-0808">Transferase</keyword>
<dbReference type="NCBIfam" id="TIGR03169">
    <property type="entry name" value="Nterm_to_SelD"/>
    <property type="match status" value="1"/>
</dbReference>
<dbReference type="InterPro" id="IPR036676">
    <property type="entry name" value="PurM-like_C_sf"/>
</dbReference>
<dbReference type="InterPro" id="IPR023753">
    <property type="entry name" value="FAD/NAD-binding_dom"/>
</dbReference>
<dbReference type="AlphaFoldDB" id="A0A1M4ZP16"/>
<feature type="domain" description="FAD/NAD(P)-binding" evidence="8">
    <location>
        <begin position="9"/>
        <end position="308"/>
    </location>
</feature>
<proteinExistence type="predicted"/>
<dbReference type="RefSeq" id="WP_073273430.1">
    <property type="nucleotide sequence ID" value="NZ_FQVA01000001.1"/>
</dbReference>
<dbReference type="GO" id="GO:0016491">
    <property type="term" value="F:oxidoreductase activity"/>
    <property type="evidence" value="ECO:0007669"/>
    <property type="project" value="InterPro"/>
</dbReference>
<evidence type="ECO:0000256" key="2">
    <source>
        <dbReference type="ARBA" id="ARBA00022741"/>
    </source>
</evidence>
<dbReference type="InterPro" id="IPR017584">
    <property type="entry name" value="Pyridine_nucleo_diS_OxRdtase_N"/>
</dbReference>
<dbReference type="SUPFAM" id="SSF55326">
    <property type="entry name" value="PurM N-terminal domain-like"/>
    <property type="match status" value="1"/>
</dbReference>
<dbReference type="CDD" id="cd02195">
    <property type="entry name" value="SelD"/>
    <property type="match status" value="1"/>
</dbReference>
<dbReference type="InterPro" id="IPR036188">
    <property type="entry name" value="FAD/NAD-bd_sf"/>
</dbReference>
<evidence type="ECO:0000256" key="1">
    <source>
        <dbReference type="ARBA" id="ARBA00022679"/>
    </source>
</evidence>
<dbReference type="GO" id="GO:0016260">
    <property type="term" value="P:selenocysteine biosynthetic process"/>
    <property type="evidence" value="ECO:0007669"/>
    <property type="project" value="TreeGrafter"/>
</dbReference>
<sequence length="762" mass="82078">MQEYPNYQDIVLVGGGHAHAIVLQMWAMNPLPGARLTLVSPQVQTPYSGMLPGLVAGHYRLDETHIDLVRLCRAAGARFVQACAHRIDPAARKVSLLGRPDLEYDVVSLDVGATPARELPGSELAIPIKPIGHFYRYWQQLQRRVQKTRAPVKLGVVGGGAGGCELAMAMAHALEEQVYSGRVQIHLVHAGAQVPEGYPYLARRLVQRELHKLGVQLHANWPVAAIAEQGLRGENGDTLELDQVLLCTNACAPPWLAGSGLPLDEQGFVSVDEQLRAQGHDNIFATGDVASFAHSPLPKAGVYAVRQGPVLYHNLRATLLGRTLKPYRPQRDFLSLLSCGDKRAVAVRNGAAAVGGMLWRWKNRIDRNFMDRFSDLPVVMDNAPPRRPREIVGERGGVSLSAMRCNGCGAKVGAEILHRALQKLPAQQSGFLLRGAGDDAAVMELPQGKLLVQSSDQLRAPVADPWLFGRLAALHALSDLFAMHARPVTAQALVTLPLAAADITRRDLQQLLEGAVYELNRHQCALSGGHTAEGAEMQLGLTVNGLAEPDQLLEKTGARTGDCLILSKPLGTGTIFAAEGLGKAQGRWVQKALETMLQSNAAAADIFAQHGARALTDITGFGLLGHLLEMLEGSGALGAALIAERLPLISGAAPCAEQGWLSSLQPQNSAAYAYVENPQEWQQLPHWHLLADPQTCGGLLAAVPAEQAEQCLLALRQAGCNHASIIGAVTRTDRPQAPVRLLRKADWRQLIAHETETVQGQI</sequence>
<dbReference type="Gene3D" id="3.90.650.10">
    <property type="entry name" value="PurM-like C-terminal domain"/>
    <property type="match status" value="1"/>
</dbReference>
<dbReference type="GO" id="GO:0004756">
    <property type="term" value="F:selenide, water dikinase activity"/>
    <property type="evidence" value="ECO:0007669"/>
    <property type="project" value="TreeGrafter"/>
</dbReference>
<dbReference type="PANTHER" id="PTHR10256:SF0">
    <property type="entry name" value="INACTIVE SELENIDE, WATER DIKINASE-LIKE PROTEIN-RELATED"/>
    <property type="match status" value="1"/>
</dbReference>
<keyword evidence="10" id="KW-1185">Reference proteome</keyword>
<evidence type="ECO:0000256" key="4">
    <source>
        <dbReference type="ARBA" id="ARBA00022840"/>
    </source>
</evidence>
<dbReference type="Gene3D" id="3.50.50.100">
    <property type="match status" value="1"/>
</dbReference>
<dbReference type="Gene3D" id="3.30.1330.10">
    <property type="entry name" value="PurM-like, N-terminal domain"/>
    <property type="match status" value="1"/>
</dbReference>
<evidence type="ECO:0000313" key="9">
    <source>
        <dbReference type="EMBL" id="SHF19748.1"/>
    </source>
</evidence>
<evidence type="ECO:0000256" key="5">
    <source>
        <dbReference type="ARBA" id="ARBA00023266"/>
    </source>
</evidence>
<keyword evidence="2" id="KW-0547">Nucleotide-binding</keyword>
<dbReference type="OrthoDB" id="9767928at2"/>
<dbReference type="Pfam" id="PF02769">
    <property type="entry name" value="AIRS_C"/>
    <property type="match status" value="1"/>
</dbReference>
<organism evidence="9 10">
    <name type="scientific">Microbulbifer donghaiensis</name>
    <dbReference type="NCBI Taxonomy" id="494016"/>
    <lineage>
        <taxon>Bacteria</taxon>
        <taxon>Pseudomonadati</taxon>
        <taxon>Pseudomonadota</taxon>
        <taxon>Gammaproteobacteria</taxon>
        <taxon>Cellvibrionales</taxon>
        <taxon>Microbulbiferaceae</taxon>
        <taxon>Microbulbifer</taxon>
    </lineage>
</organism>
<evidence type="ECO:0000259" key="6">
    <source>
        <dbReference type="Pfam" id="PF00586"/>
    </source>
</evidence>
<dbReference type="EMBL" id="FQVA01000001">
    <property type="protein sequence ID" value="SHF19748.1"/>
    <property type="molecule type" value="Genomic_DNA"/>
</dbReference>
<dbReference type="SUPFAM" id="SSF51905">
    <property type="entry name" value="FAD/NAD(P)-binding domain"/>
    <property type="match status" value="1"/>
</dbReference>
<dbReference type="InterPro" id="IPR010918">
    <property type="entry name" value="PurM-like_C_dom"/>
</dbReference>